<dbReference type="Proteomes" id="UP000039865">
    <property type="component" value="Unassembled WGS sequence"/>
</dbReference>
<keyword evidence="3" id="KW-1185">Reference proteome</keyword>
<sequence>MEQVKYLPPKFSESLKDLSQYLGIHGMTLDQLRNRGDISETSSNISYVTSSAFKPKSSKLDVIREHQINNEEDDEDEDEVINDSKQFQKSNDPTSTQSSIAHPRKLSVGSTGNNQNSSLINDQNSPKQLTQQLVTRFNPQKPSQRKRYLEASQFLKQGSELVNKSAQFMKSNHNNPQLQDQFTNYTQDNINQEQVKIENEIQMIRERHNNSLLLNSTNNNEDLSILDMTAIISNSTSGGYITTEDVLYEEQINLLDLSGLQQQNLQQQSQNQINNQFQQIKTFNQQDDQSSIFSPQRTPSNRSNSLRQQAIIANTKKGYTPKFSDDSLKIPRKNHKRSIQNIYE</sequence>
<feature type="region of interest" description="Disordered" evidence="1">
    <location>
        <begin position="68"/>
        <end position="127"/>
    </location>
</feature>
<dbReference type="AlphaFoldDB" id="A0A078AJU3"/>
<evidence type="ECO:0000313" key="2">
    <source>
        <dbReference type="EMBL" id="CDW81078.1"/>
    </source>
</evidence>
<feature type="compositionally biased region" description="Acidic residues" evidence="1">
    <location>
        <begin position="70"/>
        <end position="81"/>
    </location>
</feature>
<evidence type="ECO:0000256" key="1">
    <source>
        <dbReference type="SAM" id="MobiDB-lite"/>
    </source>
</evidence>
<protein>
    <submittedName>
        <fullName evidence="2">Uncharacterized protein</fullName>
    </submittedName>
</protein>
<feature type="compositionally biased region" description="Polar residues" evidence="1">
    <location>
        <begin position="83"/>
        <end position="100"/>
    </location>
</feature>
<dbReference type="InParanoid" id="A0A078AJU3"/>
<reference evidence="2 3" key="1">
    <citation type="submission" date="2014-06" db="EMBL/GenBank/DDBJ databases">
        <authorList>
            <person name="Swart Estienne"/>
        </authorList>
    </citation>
    <scope>NUCLEOTIDE SEQUENCE [LARGE SCALE GENOMIC DNA]</scope>
    <source>
        <strain evidence="2 3">130c</strain>
    </source>
</reference>
<evidence type="ECO:0000313" key="3">
    <source>
        <dbReference type="Proteomes" id="UP000039865"/>
    </source>
</evidence>
<gene>
    <name evidence="2" type="primary">Contig15289.g16285</name>
    <name evidence="2" type="ORF">STYLEM_10086</name>
</gene>
<organism evidence="2 3">
    <name type="scientific">Stylonychia lemnae</name>
    <name type="common">Ciliate</name>
    <dbReference type="NCBI Taxonomy" id="5949"/>
    <lineage>
        <taxon>Eukaryota</taxon>
        <taxon>Sar</taxon>
        <taxon>Alveolata</taxon>
        <taxon>Ciliophora</taxon>
        <taxon>Intramacronucleata</taxon>
        <taxon>Spirotrichea</taxon>
        <taxon>Stichotrichia</taxon>
        <taxon>Sporadotrichida</taxon>
        <taxon>Oxytrichidae</taxon>
        <taxon>Stylonychinae</taxon>
        <taxon>Stylonychia</taxon>
    </lineage>
</organism>
<proteinExistence type="predicted"/>
<accession>A0A078AJU3</accession>
<dbReference type="OrthoDB" id="286516at2759"/>
<dbReference type="EMBL" id="CCKQ01009584">
    <property type="protein sequence ID" value="CDW81078.1"/>
    <property type="molecule type" value="Genomic_DNA"/>
</dbReference>
<name>A0A078AJU3_STYLE</name>
<feature type="compositionally biased region" description="Polar residues" evidence="1">
    <location>
        <begin position="108"/>
        <end position="127"/>
    </location>
</feature>